<dbReference type="PANTHER" id="PTHR45947">
    <property type="entry name" value="SULFOQUINOVOSYL TRANSFERASE SQD2"/>
    <property type="match status" value="1"/>
</dbReference>
<keyword evidence="4" id="KW-1185">Reference proteome</keyword>
<proteinExistence type="predicted"/>
<dbReference type="Proteomes" id="UP001356080">
    <property type="component" value="Unassembled WGS sequence"/>
</dbReference>
<dbReference type="EMBL" id="JAZHPM010000027">
    <property type="protein sequence ID" value="MEF2293185.1"/>
    <property type="molecule type" value="Genomic_DNA"/>
</dbReference>
<evidence type="ECO:0000259" key="1">
    <source>
        <dbReference type="Pfam" id="PF00534"/>
    </source>
</evidence>
<evidence type="ECO:0000313" key="4">
    <source>
        <dbReference type="Proteomes" id="UP001356080"/>
    </source>
</evidence>
<gene>
    <name evidence="3" type="ORF">V2W34_14390</name>
</gene>
<dbReference type="Gene3D" id="3.40.50.2000">
    <property type="entry name" value="Glycogen Phosphorylase B"/>
    <property type="match status" value="2"/>
</dbReference>
<feature type="domain" description="Glycosyltransferase subfamily 4-like N-terminal" evidence="2">
    <location>
        <begin position="6"/>
        <end position="169"/>
    </location>
</feature>
<protein>
    <submittedName>
        <fullName evidence="3">Glycosyltransferase family 1 protein</fullName>
    </submittedName>
</protein>
<dbReference type="CDD" id="cd03812">
    <property type="entry name" value="GT4_CapH-like"/>
    <property type="match status" value="1"/>
</dbReference>
<dbReference type="InterPro" id="IPR050194">
    <property type="entry name" value="Glycosyltransferase_grp1"/>
</dbReference>
<accession>A0ABU7VHN9</accession>
<organism evidence="3 4">
    <name type="scientific">Virgibacillus dokdonensis</name>
    <dbReference type="NCBI Taxonomy" id="302167"/>
    <lineage>
        <taxon>Bacteria</taxon>
        <taxon>Bacillati</taxon>
        <taxon>Bacillota</taxon>
        <taxon>Bacilli</taxon>
        <taxon>Bacillales</taxon>
        <taxon>Bacillaceae</taxon>
        <taxon>Virgibacillus</taxon>
    </lineage>
</organism>
<name>A0ABU7VHN9_9BACI</name>
<dbReference type="InterPro" id="IPR001296">
    <property type="entry name" value="Glyco_trans_1"/>
</dbReference>
<dbReference type="Pfam" id="PF00534">
    <property type="entry name" value="Glycos_transf_1"/>
    <property type="match status" value="1"/>
</dbReference>
<evidence type="ECO:0000259" key="2">
    <source>
        <dbReference type="Pfam" id="PF13439"/>
    </source>
</evidence>
<dbReference type="RefSeq" id="WP_331805725.1">
    <property type="nucleotide sequence ID" value="NZ_JAZHPM010000027.1"/>
</dbReference>
<dbReference type="Pfam" id="PF13439">
    <property type="entry name" value="Glyco_transf_4"/>
    <property type="match status" value="1"/>
</dbReference>
<evidence type="ECO:0000313" key="3">
    <source>
        <dbReference type="EMBL" id="MEF2293185.1"/>
    </source>
</evidence>
<dbReference type="PANTHER" id="PTHR45947:SF14">
    <property type="entry name" value="SLL1723 PROTEIN"/>
    <property type="match status" value="1"/>
</dbReference>
<dbReference type="InterPro" id="IPR028098">
    <property type="entry name" value="Glyco_trans_4-like_N"/>
</dbReference>
<sequence>MGMNRGGIETFIMNTYRKIDRRKIQFDFLVHTDKECAYDNEIKKMGGKIYSVPARNKGVLKNKTALNNFFENHPEYKIIHQHVSSLTYVLPLKIAKRHGVHTRIVHAHSTKQGGSKVHNYLHALNKFLVNSFATHYFACSEMAAKWLYPKSQIRDGNYKIIKNAIDLEKFNFNYRIRKRKRKELDLENNYVIGHIGRFNPVKNHRFIISVFEEIRKREPKAKLLLVGDGKLKSEIQYIVRLNKLEDSVIFTGVRDDVSNLLQIMDVFLFPSIYEGLGIVSIEAQACGLPCVLSDAIPKEVCLTEKIKFLSIYNPVELWAEEVLSYCDYSRVDNSNLISLKGYDINKVVKELEEIYTDASVVS</sequence>
<feature type="domain" description="Glycosyl transferase family 1" evidence="1">
    <location>
        <begin position="178"/>
        <end position="295"/>
    </location>
</feature>
<comment type="caution">
    <text evidence="3">The sequence shown here is derived from an EMBL/GenBank/DDBJ whole genome shotgun (WGS) entry which is preliminary data.</text>
</comment>
<dbReference type="SUPFAM" id="SSF53756">
    <property type="entry name" value="UDP-Glycosyltransferase/glycogen phosphorylase"/>
    <property type="match status" value="1"/>
</dbReference>
<reference evidence="3 4" key="1">
    <citation type="submission" date="2024-01" db="EMBL/GenBank/DDBJ databases">
        <title>Survival strategy associated with biotechnological potential of Virgibacillus dokdonensis T4.6 isolated from salt-fermented shrimp paste.</title>
        <authorList>
            <person name="Doan T.V."/>
            <person name="Quach N.T."/>
            <person name="Phi Q.-T."/>
        </authorList>
    </citation>
    <scope>NUCLEOTIDE SEQUENCE [LARGE SCALE GENOMIC DNA]</scope>
    <source>
        <strain evidence="3 4">T4.6</strain>
    </source>
</reference>